<dbReference type="STRING" id="633149.Bresu_2041"/>
<dbReference type="AlphaFoldDB" id="D9QIL8"/>
<dbReference type="SUPFAM" id="SSF56801">
    <property type="entry name" value="Acetyl-CoA synthetase-like"/>
    <property type="match status" value="1"/>
</dbReference>
<dbReference type="InterPro" id="IPR042099">
    <property type="entry name" value="ANL_N_sf"/>
</dbReference>
<dbReference type="PANTHER" id="PTHR24096">
    <property type="entry name" value="LONG-CHAIN-FATTY-ACID--COA LIGASE"/>
    <property type="match status" value="1"/>
</dbReference>
<keyword evidence="3" id="KW-1185">Reference proteome</keyword>
<dbReference type="InterPro" id="IPR000873">
    <property type="entry name" value="AMP-dep_synth/lig_dom"/>
</dbReference>
<dbReference type="PROSITE" id="PS00455">
    <property type="entry name" value="AMP_BINDING"/>
    <property type="match status" value="1"/>
</dbReference>
<reference evidence="3" key="1">
    <citation type="journal article" date="2011" name="J. Bacteriol.">
        <title>Genome sequences of eight morphologically diverse alphaproteobacteria.</title>
        <authorList>
            <consortium name="US DOE Joint Genome Institute"/>
            <person name="Brown P.J."/>
            <person name="Kysela D.T."/>
            <person name="Buechlein A."/>
            <person name="Hemmerich C."/>
            <person name="Brun Y.V."/>
        </authorList>
    </citation>
    <scope>NUCLEOTIDE SEQUENCE [LARGE SCALE GENOMIC DNA]</scope>
    <source>
        <strain evidence="3">ATCC 15264 / DSM 4735 / LMG 14903 / NBRC 16000 / CB 81</strain>
    </source>
</reference>
<accession>D9QIL8</accession>
<protein>
    <submittedName>
        <fullName evidence="2">AMP-dependent synthetase and ligase</fullName>
    </submittedName>
</protein>
<proteinExistence type="predicted"/>
<dbReference type="GO" id="GO:0016405">
    <property type="term" value="F:CoA-ligase activity"/>
    <property type="evidence" value="ECO:0007669"/>
    <property type="project" value="TreeGrafter"/>
</dbReference>
<name>D9QIL8_BRESC</name>
<gene>
    <name evidence="2" type="ordered locus">Bresu_2041</name>
</gene>
<dbReference type="Gene3D" id="3.40.50.12780">
    <property type="entry name" value="N-terminal domain of ligase-like"/>
    <property type="match status" value="1"/>
</dbReference>
<dbReference type="PANTHER" id="PTHR24096:SF420">
    <property type="entry name" value="LONG-CHAIN-FATTY-ACID--COA LIGASE-RELATED"/>
    <property type="match status" value="1"/>
</dbReference>
<dbReference type="Proteomes" id="UP000002696">
    <property type="component" value="Chromosome"/>
</dbReference>
<dbReference type="eggNOG" id="COG0318">
    <property type="taxonomic scope" value="Bacteria"/>
</dbReference>
<dbReference type="KEGG" id="bsb:Bresu_2041"/>
<organism evidence="2 3">
    <name type="scientific">Brevundimonas subvibrioides (strain ATCC 15264 / DSM 4735 / LMG 14903 / NBRC 16000 / CB 81)</name>
    <name type="common">Caulobacter subvibrioides</name>
    <dbReference type="NCBI Taxonomy" id="633149"/>
    <lineage>
        <taxon>Bacteria</taxon>
        <taxon>Pseudomonadati</taxon>
        <taxon>Pseudomonadota</taxon>
        <taxon>Alphaproteobacteria</taxon>
        <taxon>Caulobacterales</taxon>
        <taxon>Caulobacteraceae</taxon>
        <taxon>Brevundimonas</taxon>
    </lineage>
</organism>
<dbReference type="EMBL" id="CP002102">
    <property type="protein sequence ID" value="ADL01351.1"/>
    <property type="molecule type" value="Genomic_DNA"/>
</dbReference>
<dbReference type="InParanoid" id="D9QIL8"/>
<keyword evidence="2" id="KW-0436">Ligase</keyword>
<sequence>MNSGPGSHEGGPTSTRAVAWIRPEVLLETTPDGFLVRSATDLEAFDVRIGDWLDRWATEAPDRAWLVEQTGDGERVMTYGEGHRRVLALAQGLLGRGLDAERPLVLFMSNSIAHATIAMAAHYVGIPVAPVAPAYAGPGHDPAKLAHVLDLLTPGLIIVDDGPLYAAALSEALDPAVPVVAYRNPTPDMIPLEALAGDGLGLASVVAAARAVDGDTIAKFLFTSGSTGHPKAVVNTHRMLCASAQAQRQVSAFLAAEPPVMVDWLPWNHTAGGNSIFTIILCNGGTLYIDPGKPTPERIGRTVDLLKRVSPTLYFNVPLGFEALLPHLEADANLCRTFFGALRFLWYSAAGIRKTTWADLERLARNSVGEQILIVTGLGMTETSPLALFGNRRATGPGVVGVPVPGLVLKLVREEGGLFHALYKGPNVTSGYWRNPAVTDDVFDRDGYFRSGDLLSFVDPADASAGFRFEGREGEDFKLSSGTRVSASALRLKSLEIFGDLAADVVVIGSGHADVRLLLFPAQGVVTDEQLAPDVRSVLEERLRCLFEQGTGSANRVVAALVVDAAPSAALGELTEKGTINGRALLRNRPRLMETAFSNDDHPLMVRI</sequence>
<feature type="domain" description="AMP-dependent synthetase/ligase" evidence="1">
    <location>
        <begin position="53"/>
        <end position="433"/>
    </location>
</feature>
<dbReference type="HOGENOM" id="CLU_462235_0_0_5"/>
<dbReference type="InterPro" id="IPR020845">
    <property type="entry name" value="AMP-binding_CS"/>
</dbReference>
<evidence type="ECO:0000313" key="2">
    <source>
        <dbReference type="EMBL" id="ADL01351.1"/>
    </source>
</evidence>
<evidence type="ECO:0000313" key="3">
    <source>
        <dbReference type="Proteomes" id="UP000002696"/>
    </source>
</evidence>
<dbReference type="Pfam" id="PF00501">
    <property type="entry name" value="AMP-binding"/>
    <property type="match status" value="1"/>
</dbReference>
<evidence type="ECO:0000259" key="1">
    <source>
        <dbReference type="Pfam" id="PF00501"/>
    </source>
</evidence>
<dbReference type="RefSeq" id="WP_013269452.1">
    <property type="nucleotide sequence ID" value="NC_014375.1"/>
</dbReference>